<comment type="caution">
    <text evidence="3">The sequence shown here is derived from an EMBL/GenBank/DDBJ whole genome shotgun (WGS) entry which is preliminary data.</text>
</comment>
<evidence type="ECO:0000256" key="1">
    <source>
        <dbReference type="SAM" id="MobiDB-lite"/>
    </source>
</evidence>
<keyword evidence="4" id="KW-1185">Reference proteome</keyword>
<gene>
    <name evidence="3" type="ORF">ACFFRI_19065</name>
</gene>
<feature type="transmembrane region" description="Helical" evidence="2">
    <location>
        <begin position="12"/>
        <end position="31"/>
    </location>
</feature>
<protein>
    <submittedName>
        <fullName evidence="3">Uncharacterized protein</fullName>
    </submittedName>
</protein>
<sequence>MTDEWSVPGWVVLAALAVLAVLVVVLVLALVRTRSRHTAALEGARADAAALALQVEAIEQRLAEPAPAVRADETEYVVTMLGRETGPGESDEPAPVVPAPLFADLVLREGVVQAASLAAGLRRALAPEARHRIRFEMKREVKRARKQRRADLRQAKREYDARQRGAVENAA</sequence>
<keyword evidence="2" id="KW-1133">Transmembrane helix</keyword>
<accession>A0ABV5KEL3</accession>
<evidence type="ECO:0000313" key="3">
    <source>
        <dbReference type="EMBL" id="MFB9315158.1"/>
    </source>
</evidence>
<evidence type="ECO:0000313" key="4">
    <source>
        <dbReference type="Proteomes" id="UP001589750"/>
    </source>
</evidence>
<name>A0ABV5KEL3_9ACTN</name>
<evidence type="ECO:0000256" key="2">
    <source>
        <dbReference type="SAM" id="Phobius"/>
    </source>
</evidence>
<dbReference type="RefSeq" id="WP_140007261.1">
    <property type="nucleotide sequence ID" value="NZ_JBHMDG010000029.1"/>
</dbReference>
<reference evidence="3 4" key="1">
    <citation type="submission" date="2024-09" db="EMBL/GenBank/DDBJ databases">
        <authorList>
            <person name="Sun Q."/>
            <person name="Mori K."/>
        </authorList>
    </citation>
    <scope>NUCLEOTIDE SEQUENCE [LARGE SCALE GENOMIC DNA]</scope>
    <source>
        <strain evidence="3 4">JCM 9626</strain>
    </source>
</reference>
<organism evidence="3 4">
    <name type="scientific">Nocardioides plantarum</name>
    <dbReference type="NCBI Taxonomy" id="29299"/>
    <lineage>
        <taxon>Bacteria</taxon>
        <taxon>Bacillati</taxon>
        <taxon>Actinomycetota</taxon>
        <taxon>Actinomycetes</taxon>
        <taxon>Propionibacteriales</taxon>
        <taxon>Nocardioidaceae</taxon>
        <taxon>Nocardioides</taxon>
    </lineage>
</organism>
<dbReference type="EMBL" id="JBHMDG010000029">
    <property type="protein sequence ID" value="MFB9315158.1"/>
    <property type="molecule type" value="Genomic_DNA"/>
</dbReference>
<proteinExistence type="predicted"/>
<feature type="compositionally biased region" description="Basic and acidic residues" evidence="1">
    <location>
        <begin position="149"/>
        <end position="165"/>
    </location>
</feature>
<keyword evidence="2" id="KW-0472">Membrane</keyword>
<keyword evidence="2" id="KW-0812">Transmembrane</keyword>
<dbReference type="Proteomes" id="UP001589750">
    <property type="component" value="Unassembled WGS sequence"/>
</dbReference>
<feature type="region of interest" description="Disordered" evidence="1">
    <location>
        <begin position="144"/>
        <end position="171"/>
    </location>
</feature>